<dbReference type="SMART" id="SM00609">
    <property type="entry name" value="VIT"/>
    <property type="match status" value="1"/>
</dbReference>
<reference evidence="5 6" key="1">
    <citation type="submission" date="2021-03" db="EMBL/GenBank/DDBJ databases">
        <title>Novel species identification of genus Shewanella.</title>
        <authorList>
            <person name="Liu G."/>
            <person name="Zhang Q."/>
        </authorList>
    </citation>
    <scope>NUCLEOTIDE SEQUENCE [LARGE SCALE GENOMIC DNA]</scope>
    <source>
        <strain evidence="5 6">FJAT-52962</strain>
    </source>
</reference>
<name>A0ABX7R6I8_9GAMM</name>
<feature type="domain" description="VIT" evidence="4">
    <location>
        <begin position="53"/>
        <end position="181"/>
    </location>
</feature>
<dbReference type="PROSITE" id="PS50234">
    <property type="entry name" value="VWFA"/>
    <property type="match status" value="1"/>
</dbReference>
<proteinExistence type="predicted"/>
<evidence type="ECO:0000313" key="6">
    <source>
        <dbReference type="Proteomes" id="UP000663207"/>
    </source>
</evidence>
<dbReference type="InterPro" id="IPR013694">
    <property type="entry name" value="VIT"/>
</dbReference>
<dbReference type="InterPro" id="IPR036465">
    <property type="entry name" value="vWFA_dom_sf"/>
</dbReference>
<organism evidence="5 6">
    <name type="scientific">Shewanella sedimentimangrovi</name>
    <dbReference type="NCBI Taxonomy" id="2814293"/>
    <lineage>
        <taxon>Bacteria</taxon>
        <taxon>Pseudomonadati</taxon>
        <taxon>Pseudomonadota</taxon>
        <taxon>Gammaproteobacteria</taxon>
        <taxon>Alteromonadales</taxon>
        <taxon>Shewanellaceae</taxon>
        <taxon>Shewanella</taxon>
    </lineage>
</organism>
<feature type="domain" description="VWFA" evidence="3">
    <location>
        <begin position="323"/>
        <end position="498"/>
    </location>
</feature>
<evidence type="ECO:0000256" key="1">
    <source>
        <dbReference type="SAM" id="Phobius"/>
    </source>
</evidence>
<evidence type="ECO:0000259" key="3">
    <source>
        <dbReference type="PROSITE" id="PS50234"/>
    </source>
</evidence>
<dbReference type="RefSeq" id="WP_207381724.1">
    <property type="nucleotide sequence ID" value="NZ_CP071502.1"/>
</dbReference>
<dbReference type="Gene3D" id="3.40.50.410">
    <property type="entry name" value="von Willebrand factor, type A domain"/>
    <property type="match status" value="1"/>
</dbReference>
<accession>A0ABX7R6I8</accession>
<dbReference type="Proteomes" id="UP000663207">
    <property type="component" value="Chromosome"/>
</dbReference>
<dbReference type="NCBIfam" id="TIGR03788">
    <property type="entry name" value="marine_srt_targ"/>
    <property type="match status" value="1"/>
</dbReference>
<sequence>MTISMRYQGLSRWVAAVALICSAGAGATGNGADWQQEAGKARVHTEAAEPGMGLLQYRDSQGQQRQLMAVNTRVQMHVSGWLNRVVLEQEFLNLTGETIQGQYQFPLPQGAAVDGMELDLGQRKIVGVIQEKQAARARFEQAKQQGQRAALLEHRSANLFHTEVANLMPGALLKVRVNYLQTLNWEQQGFELRFPMTLTPRYLSPLLPMAQGQVPMLAAAMPRQAKVSLELLLEGFDIRAVTSPYHQIQVEREAEDRTRVRLEDWAANRDFVLRWQPGLEQAPKASVQVQQGLSYGGEEQGYFHGLLSLLPPAAELALAVPRELVLVIDTSGSMTGESLSQAKAALAEALNQLTPADSFNLIAFNSDVTMLWPQSRPWSAQNLKTAMKFVRSLEAEGGTEMAAALNAALPVNAKWESAPGESVRQVLFITDGAVGQEQALFTQIEEQLGDSRLFTVGIGAAPNGFFMERAAQAGKGSFTYIGKAAEVSERMQALLKRIAKPRLSHIRVQFEDGTIPEHWPAAIPDLYAETPLQLSFRLPAASHGDLMVSGRIGSKPWQVQLPLIPVASQRGLDLAFGQAQISALARARSAANGERTRQQITALGLKYHLMSPYTSLVAVDQEAVNQGQPGPLVQLATPLPAHWQGGMPQTALGSALWLLLGSVCLLLALVFECLGRLGRLRLASAP</sequence>
<feature type="transmembrane region" description="Helical" evidence="1">
    <location>
        <begin position="655"/>
        <end position="674"/>
    </location>
</feature>
<feature type="chain" id="PRO_5045423474" evidence="2">
    <location>
        <begin position="28"/>
        <end position="686"/>
    </location>
</feature>
<dbReference type="PANTHER" id="PTHR45737">
    <property type="entry name" value="VON WILLEBRAND FACTOR A DOMAIN-CONTAINING PROTEIN 5A"/>
    <property type="match status" value="1"/>
</dbReference>
<evidence type="ECO:0000256" key="2">
    <source>
        <dbReference type="SAM" id="SignalP"/>
    </source>
</evidence>
<gene>
    <name evidence="5" type="ORF">JYB85_07730</name>
</gene>
<keyword evidence="1" id="KW-0472">Membrane</keyword>
<dbReference type="EMBL" id="CP071502">
    <property type="protein sequence ID" value="QSX38685.1"/>
    <property type="molecule type" value="Genomic_DNA"/>
</dbReference>
<evidence type="ECO:0000313" key="5">
    <source>
        <dbReference type="EMBL" id="QSX38685.1"/>
    </source>
</evidence>
<dbReference type="SMART" id="SM00327">
    <property type="entry name" value="VWA"/>
    <property type="match status" value="1"/>
</dbReference>
<dbReference type="InterPro" id="IPR002035">
    <property type="entry name" value="VWF_A"/>
</dbReference>
<dbReference type="PROSITE" id="PS51468">
    <property type="entry name" value="VIT"/>
    <property type="match status" value="1"/>
</dbReference>
<keyword evidence="1" id="KW-1133">Transmembrane helix</keyword>
<dbReference type="PANTHER" id="PTHR45737:SF6">
    <property type="entry name" value="VON WILLEBRAND FACTOR A DOMAIN-CONTAINING PROTEIN 5A"/>
    <property type="match status" value="1"/>
</dbReference>
<dbReference type="InterPro" id="IPR022440">
    <property type="entry name" value="CHP03788"/>
</dbReference>
<dbReference type="Pfam" id="PF13768">
    <property type="entry name" value="VWA_3"/>
    <property type="match status" value="1"/>
</dbReference>
<evidence type="ECO:0000259" key="4">
    <source>
        <dbReference type="PROSITE" id="PS51468"/>
    </source>
</evidence>
<keyword evidence="1" id="KW-0812">Transmembrane</keyword>
<dbReference type="SUPFAM" id="SSF53300">
    <property type="entry name" value="vWA-like"/>
    <property type="match status" value="1"/>
</dbReference>
<keyword evidence="6" id="KW-1185">Reference proteome</keyword>
<dbReference type="Pfam" id="PF08487">
    <property type="entry name" value="VIT"/>
    <property type="match status" value="1"/>
</dbReference>
<keyword evidence="2" id="KW-0732">Signal</keyword>
<protein>
    <submittedName>
        <fullName evidence="5">Marine proteobacterial sortase target protein</fullName>
    </submittedName>
</protein>
<feature type="signal peptide" evidence="2">
    <location>
        <begin position="1"/>
        <end position="27"/>
    </location>
</feature>